<reference evidence="1 2" key="1">
    <citation type="journal article" date="2024" name="BMC Genomics">
        <title>De novo assembly and annotation of Popillia japonica's genome with initial clues to its potential as an invasive pest.</title>
        <authorList>
            <person name="Cucini C."/>
            <person name="Boschi S."/>
            <person name="Funari R."/>
            <person name="Cardaioli E."/>
            <person name="Iannotti N."/>
            <person name="Marturano G."/>
            <person name="Paoli F."/>
            <person name="Bruttini M."/>
            <person name="Carapelli A."/>
            <person name="Frati F."/>
            <person name="Nardi F."/>
        </authorList>
    </citation>
    <scope>NUCLEOTIDE SEQUENCE [LARGE SCALE GENOMIC DNA]</scope>
    <source>
        <strain evidence="1">DMR45628</strain>
    </source>
</reference>
<evidence type="ECO:0000313" key="2">
    <source>
        <dbReference type="Proteomes" id="UP001458880"/>
    </source>
</evidence>
<dbReference type="AlphaFoldDB" id="A0AAW1N4W8"/>
<keyword evidence="2" id="KW-1185">Reference proteome</keyword>
<dbReference type="Proteomes" id="UP001458880">
    <property type="component" value="Unassembled WGS sequence"/>
</dbReference>
<name>A0AAW1N4W8_POPJA</name>
<gene>
    <name evidence="1" type="ORF">QE152_g1798</name>
</gene>
<dbReference type="EMBL" id="JASPKY010000011">
    <property type="protein sequence ID" value="KAK9753656.1"/>
    <property type="molecule type" value="Genomic_DNA"/>
</dbReference>
<accession>A0AAW1N4W8</accession>
<organism evidence="1 2">
    <name type="scientific">Popillia japonica</name>
    <name type="common">Japanese beetle</name>
    <dbReference type="NCBI Taxonomy" id="7064"/>
    <lineage>
        <taxon>Eukaryota</taxon>
        <taxon>Metazoa</taxon>
        <taxon>Ecdysozoa</taxon>
        <taxon>Arthropoda</taxon>
        <taxon>Hexapoda</taxon>
        <taxon>Insecta</taxon>
        <taxon>Pterygota</taxon>
        <taxon>Neoptera</taxon>
        <taxon>Endopterygota</taxon>
        <taxon>Coleoptera</taxon>
        <taxon>Polyphaga</taxon>
        <taxon>Scarabaeiformia</taxon>
        <taxon>Scarabaeidae</taxon>
        <taxon>Rutelinae</taxon>
        <taxon>Popillia</taxon>
    </lineage>
</organism>
<sequence>MAWSNGVLHFLMTINICFKLEESFLRKQLHLSPSWYLQCHLDITRFLFQISEQVEDCCNSLHYHAVNWPNVALHDCAIQPRAHCLKLLDDEQ</sequence>
<evidence type="ECO:0000313" key="1">
    <source>
        <dbReference type="EMBL" id="KAK9753656.1"/>
    </source>
</evidence>
<proteinExistence type="predicted"/>
<protein>
    <submittedName>
        <fullName evidence="1">Uncharacterized protein</fullName>
    </submittedName>
</protein>
<comment type="caution">
    <text evidence="1">The sequence shown here is derived from an EMBL/GenBank/DDBJ whole genome shotgun (WGS) entry which is preliminary data.</text>
</comment>